<dbReference type="Proteomes" id="UP000886998">
    <property type="component" value="Unassembled WGS sequence"/>
</dbReference>
<evidence type="ECO:0000313" key="3">
    <source>
        <dbReference type="Proteomes" id="UP000886998"/>
    </source>
</evidence>
<evidence type="ECO:0000256" key="1">
    <source>
        <dbReference type="SAM" id="Phobius"/>
    </source>
</evidence>
<organism evidence="2 3">
    <name type="scientific">Trichonephila inaurata madagascariensis</name>
    <dbReference type="NCBI Taxonomy" id="2747483"/>
    <lineage>
        <taxon>Eukaryota</taxon>
        <taxon>Metazoa</taxon>
        <taxon>Ecdysozoa</taxon>
        <taxon>Arthropoda</taxon>
        <taxon>Chelicerata</taxon>
        <taxon>Arachnida</taxon>
        <taxon>Araneae</taxon>
        <taxon>Araneomorphae</taxon>
        <taxon>Entelegynae</taxon>
        <taxon>Araneoidea</taxon>
        <taxon>Nephilidae</taxon>
        <taxon>Trichonephila</taxon>
        <taxon>Trichonephila inaurata</taxon>
    </lineage>
</organism>
<protein>
    <submittedName>
        <fullName evidence="2">Uncharacterized protein</fullName>
    </submittedName>
</protein>
<dbReference type="EMBL" id="BMAV01010642">
    <property type="protein sequence ID" value="GFY55910.1"/>
    <property type="molecule type" value="Genomic_DNA"/>
</dbReference>
<keyword evidence="1" id="KW-0472">Membrane</keyword>
<reference evidence="2" key="1">
    <citation type="submission" date="2020-08" db="EMBL/GenBank/DDBJ databases">
        <title>Multicomponent nature underlies the extraordinary mechanical properties of spider dragline silk.</title>
        <authorList>
            <person name="Kono N."/>
            <person name="Nakamura H."/>
            <person name="Mori M."/>
            <person name="Yoshida Y."/>
            <person name="Ohtoshi R."/>
            <person name="Malay A.D."/>
            <person name="Moran D.A.P."/>
            <person name="Tomita M."/>
            <person name="Numata K."/>
            <person name="Arakawa K."/>
        </authorList>
    </citation>
    <scope>NUCLEOTIDE SEQUENCE</scope>
</reference>
<name>A0A8X6XLK4_9ARAC</name>
<dbReference type="AlphaFoldDB" id="A0A8X6XLK4"/>
<keyword evidence="3" id="KW-1185">Reference proteome</keyword>
<gene>
    <name evidence="2" type="ORF">TNIN_350721</name>
</gene>
<evidence type="ECO:0000313" key="2">
    <source>
        <dbReference type="EMBL" id="GFY55910.1"/>
    </source>
</evidence>
<accession>A0A8X6XLK4</accession>
<feature type="transmembrane region" description="Helical" evidence="1">
    <location>
        <begin position="142"/>
        <end position="169"/>
    </location>
</feature>
<keyword evidence="1" id="KW-1133">Transmembrane helix</keyword>
<comment type="caution">
    <text evidence="2">The sequence shown here is derived from an EMBL/GenBank/DDBJ whole genome shotgun (WGS) entry which is preliminary data.</text>
</comment>
<proteinExistence type="predicted"/>
<keyword evidence="1" id="KW-0812">Transmembrane</keyword>
<sequence length="229" mass="26229">MPELWSCRLELYGFLVKRYQTAITVRERADHLSDAAEESLMNTSENSCSNEKEDTFNFSNDDFETEEPELIEIFKNSFEMNDGFSVSFYEKYHIFAISIDETRDAAVIYDSEIMEISEESTPIKFLENALEKVHYMMLNSSILIHLLLFHLLLLHLLLFHLLLLLLLMLHPFSATSIPSAASSSHAATTPAADSPAADSPLRSPWVIHLLLFSARFNSYCFYCHCFTCC</sequence>